<proteinExistence type="predicted"/>
<accession>A0ABP6F6U8</accession>
<organism evidence="1 2">
    <name type="scientific">Nonomuraea recticatena</name>
    <dbReference type="NCBI Taxonomy" id="46178"/>
    <lineage>
        <taxon>Bacteria</taxon>
        <taxon>Bacillati</taxon>
        <taxon>Actinomycetota</taxon>
        <taxon>Actinomycetes</taxon>
        <taxon>Streptosporangiales</taxon>
        <taxon>Streptosporangiaceae</taxon>
        <taxon>Nonomuraea</taxon>
    </lineage>
</organism>
<evidence type="ECO:0000313" key="2">
    <source>
        <dbReference type="Proteomes" id="UP001501666"/>
    </source>
</evidence>
<evidence type="ECO:0000313" key="1">
    <source>
        <dbReference type="EMBL" id="GAA2685439.1"/>
    </source>
</evidence>
<reference evidence="2" key="1">
    <citation type="journal article" date="2019" name="Int. J. Syst. Evol. Microbiol.">
        <title>The Global Catalogue of Microorganisms (GCM) 10K type strain sequencing project: providing services to taxonomists for standard genome sequencing and annotation.</title>
        <authorList>
            <consortium name="The Broad Institute Genomics Platform"/>
            <consortium name="The Broad Institute Genome Sequencing Center for Infectious Disease"/>
            <person name="Wu L."/>
            <person name="Ma J."/>
        </authorList>
    </citation>
    <scope>NUCLEOTIDE SEQUENCE [LARGE SCALE GENOMIC DNA]</scope>
    <source>
        <strain evidence="2">JCM 6835</strain>
    </source>
</reference>
<gene>
    <name evidence="1" type="ORF">GCM10010412_072450</name>
</gene>
<keyword evidence="2" id="KW-1185">Reference proteome</keyword>
<dbReference type="RefSeq" id="WP_346152861.1">
    <property type="nucleotide sequence ID" value="NZ_BAAATE010000026.1"/>
</dbReference>
<sequence>MEEWRPAVLGPPASFVIDDEIYELAGSWMVLLEWLPVQRWHMHVLYGLLHPLDAERLSDRLDDLGDPLSREEVRAMAERVVEQATGRKWWVAQRLYATLAASWGELDGRLSLRGVDLAALLQTPARMCNLVYGWLVDGADDKARRQLDMRLTRPPRGMSKREAAAAWSPEEAGRSFMAAMRSQADAGGRASAAVA</sequence>
<dbReference type="EMBL" id="BAAATE010000026">
    <property type="protein sequence ID" value="GAA2685439.1"/>
    <property type="molecule type" value="Genomic_DNA"/>
</dbReference>
<comment type="caution">
    <text evidence="1">The sequence shown here is derived from an EMBL/GenBank/DDBJ whole genome shotgun (WGS) entry which is preliminary data.</text>
</comment>
<protein>
    <submittedName>
        <fullName evidence="1">Uncharacterized protein</fullName>
    </submittedName>
</protein>
<dbReference type="Proteomes" id="UP001501666">
    <property type="component" value="Unassembled WGS sequence"/>
</dbReference>
<name>A0ABP6F6U8_9ACTN</name>